<keyword evidence="6" id="KW-1185">Reference proteome</keyword>
<evidence type="ECO:0000256" key="2">
    <source>
        <dbReference type="ARBA" id="ARBA00022862"/>
    </source>
</evidence>
<evidence type="ECO:0000256" key="1">
    <source>
        <dbReference type="ARBA" id="ARBA00022559"/>
    </source>
</evidence>
<evidence type="ECO:0000313" key="6">
    <source>
        <dbReference type="Proteomes" id="UP001237011"/>
    </source>
</evidence>
<dbReference type="Gene3D" id="3.40.30.10">
    <property type="entry name" value="Glutaredoxin"/>
    <property type="match status" value="1"/>
</dbReference>
<proteinExistence type="predicted"/>
<keyword evidence="1" id="KW-0575">Peroxidase</keyword>
<dbReference type="InterPro" id="IPR013766">
    <property type="entry name" value="Thioredoxin_domain"/>
</dbReference>
<dbReference type="RefSeq" id="WP_305938235.1">
    <property type="nucleotide sequence ID" value="NZ_CP132191.1"/>
</dbReference>
<keyword evidence="3" id="KW-0676">Redox-active center</keyword>
<gene>
    <name evidence="5" type="ORF">Q8852_01550</name>
</gene>
<dbReference type="PROSITE" id="PS51352">
    <property type="entry name" value="THIOREDOXIN_2"/>
    <property type="match status" value="1"/>
</dbReference>
<sequence length="165" mass="18634">MRTVKFGTKQYSLVGTAPIEGNKIILQGAPAGNFEQIKPHRENKYMVLGTFPSADTSVCDMQILKLAEMSEKYTNVDFVTFSMDLPTALNNYKQGHKTARVQLFSDYLTREIAENLGVLIEDLQLCARALFIFDEDNRVKYIQINSETGAQADFATLEKKLEELL</sequence>
<organism evidence="5 6">
    <name type="scientific">Mycoplasma seminis</name>
    <dbReference type="NCBI Taxonomy" id="512749"/>
    <lineage>
        <taxon>Bacteria</taxon>
        <taxon>Bacillati</taxon>
        <taxon>Mycoplasmatota</taxon>
        <taxon>Mollicutes</taxon>
        <taxon>Mycoplasmataceae</taxon>
        <taxon>Mycoplasma</taxon>
    </lineage>
</organism>
<dbReference type="PANTHER" id="PTHR43110:SF1">
    <property type="entry name" value="THIOL PEROXIDASE"/>
    <property type="match status" value="1"/>
</dbReference>
<name>A0ABY9HB98_9MOLU</name>
<dbReference type="PANTHER" id="PTHR43110">
    <property type="entry name" value="THIOL PEROXIDASE"/>
    <property type="match status" value="1"/>
</dbReference>
<dbReference type="SUPFAM" id="SSF52833">
    <property type="entry name" value="Thioredoxin-like"/>
    <property type="match status" value="1"/>
</dbReference>
<dbReference type="EMBL" id="CP132191">
    <property type="protein sequence ID" value="WLP85812.1"/>
    <property type="molecule type" value="Genomic_DNA"/>
</dbReference>
<dbReference type="Proteomes" id="UP001237011">
    <property type="component" value="Chromosome"/>
</dbReference>
<dbReference type="InterPro" id="IPR000866">
    <property type="entry name" value="AhpC/TSA"/>
</dbReference>
<evidence type="ECO:0000313" key="5">
    <source>
        <dbReference type="EMBL" id="WLP85812.1"/>
    </source>
</evidence>
<dbReference type="InterPro" id="IPR036249">
    <property type="entry name" value="Thioredoxin-like_sf"/>
</dbReference>
<dbReference type="Pfam" id="PF00578">
    <property type="entry name" value="AhpC-TSA"/>
    <property type="match status" value="1"/>
</dbReference>
<evidence type="ECO:0000259" key="4">
    <source>
        <dbReference type="PROSITE" id="PS51352"/>
    </source>
</evidence>
<evidence type="ECO:0000256" key="3">
    <source>
        <dbReference type="ARBA" id="ARBA00023284"/>
    </source>
</evidence>
<feature type="domain" description="Thioredoxin" evidence="4">
    <location>
        <begin position="4"/>
        <end position="165"/>
    </location>
</feature>
<keyword evidence="2" id="KW-0049">Antioxidant</keyword>
<reference evidence="5" key="1">
    <citation type="submission" date="2023-08" db="EMBL/GenBank/DDBJ databases">
        <title>Complete genome sequence of Mycoplasma seminis 2200.</title>
        <authorList>
            <person name="Spergser J."/>
        </authorList>
    </citation>
    <scope>NUCLEOTIDE SEQUENCE [LARGE SCALE GENOMIC DNA]</scope>
    <source>
        <strain evidence="5">2200</strain>
    </source>
</reference>
<protein>
    <submittedName>
        <fullName evidence="5">Redoxin domain-containing protein</fullName>
    </submittedName>
</protein>
<dbReference type="InterPro" id="IPR050455">
    <property type="entry name" value="Tpx_Peroxidase_subfamily"/>
</dbReference>
<accession>A0ABY9HB98</accession>
<keyword evidence="1" id="KW-0560">Oxidoreductase</keyword>